<name>A0ABR4AP13_9LECA</name>
<evidence type="ECO:0000313" key="3">
    <source>
        <dbReference type="Proteomes" id="UP001590950"/>
    </source>
</evidence>
<gene>
    <name evidence="2" type="ORF">N7G274_001293</name>
</gene>
<accession>A0ABR4AP13</accession>
<comment type="caution">
    <text evidence="2">The sequence shown here is derived from an EMBL/GenBank/DDBJ whole genome shotgun (WGS) entry which is preliminary data.</text>
</comment>
<dbReference type="PANTHER" id="PTHR42791">
    <property type="entry name" value="GNAT FAMILY ACETYLTRANSFERASE"/>
    <property type="match status" value="1"/>
</dbReference>
<dbReference type="EMBL" id="JBEFKJ010000003">
    <property type="protein sequence ID" value="KAL2047274.1"/>
    <property type="molecule type" value="Genomic_DNA"/>
</dbReference>
<proteinExistence type="predicted"/>
<evidence type="ECO:0000313" key="2">
    <source>
        <dbReference type="EMBL" id="KAL2047274.1"/>
    </source>
</evidence>
<dbReference type="Gene3D" id="3.40.630.30">
    <property type="match status" value="1"/>
</dbReference>
<sequence>MMTFAIAPAQPNDIPYISTIQWAALLSNPLIQTLYPQGPTPALTAFTRESYKKVIQYPSVRLIKATDVERGEIIAFAKWIVYPEETIDDRDNTAAWQRQRSGSWTNGEEPPRPQEANERALRAWNDVISRTRRGVLRNGRHTCQQAGKECSLECYFACFAPRLWVLDIIHTHPFHQGRGAGTQLVEWGTDLADEQRLQCYLEASPYGLPLFRHSGFEAVTEMEIDLNRYREGFQGKYLYKHVVMVRPPDVPPKVPPKDERKIARVGTVDERLMESVRMPDRGTIGGWDFGLLDQHRFATKGNVEDDVEERASSST</sequence>
<protein>
    <recommendedName>
        <fullName evidence="4">N-acetyltransferase domain-containing protein</fullName>
    </recommendedName>
</protein>
<evidence type="ECO:0008006" key="4">
    <source>
        <dbReference type="Google" id="ProtNLM"/>
    </source>
</evidence>
<feature type="compositionally biased region" description="Polar residues" evidence="1">
    <location>
        <begin position="97"/>
        <end position="106"/>
    </location>
</feature>
<dbReference type="SUPFAM" id="SSF55729">
    <property type="entry name" value="Acyl-CoA N-acyltransferases (Nat)"/>
    <property type="match status" value="1"/>
</dbReference>
<dbReference type="InterPro" id="IPR016181">
    <property type="entry name" value="Acyl_CoA_acyltransferase"/>
</dbReference>
<evidence type="ECO:0000256" key="1">
    <source>
        <dbReference type="SAM" id="MobiDB-lite"/>
    </source>
</evidence>
<organism evidence="2 3">
    <name type="scientific">Stereocaulon virgatum</name>
    <dbReference type="NCBI Taxonomy" id="373712"/>
    <lineage>
        <taxon>Eukaryota</taxon>
        <taxon>Fungi</taxon>
        <taxon>Dikarya</taxon>
        <taxon>Ascomycota</taxon>
        <taxon>Pezizomycotina</taxon>
        <taxon>Lecanoromycetes</taxon>
        <taxon>OSLEUM clade</taxon>
        <taxon>Lecanoromycetidae</taxon>
        <taxon>Lecanorales</taxon>
        <taxon>Lecanorineae</taxon>
        <taxon>Stereocaulaceae</taxon>
        <taxon>Stereocaulon</taxon>
    </lineage>
</organism>
<dbReference type="Proteomes" id="UP001590950">
    <property type="component" value="Unassembled WGS sequence"/>
</dbReference>
<feature type="region of interest" description="Disordered" evidence="1">
    <location>
        <begin position="97"/>
        <end position="117"/>
    </location>
</feature>
<keyword evidence="3" id="KW-1185">Reference proteome</keyword>
<dbReference type="PANTHER" id="PTHR42791:SF14">
    <property type="entry name" value="N-ACETYLTRANSFERASE DOMAIN-CONTAINING PROTEIN"/>
    <property type="match status" value="1"/>
</dbReference>
<dbReference type="InterPro" id="IPR052523">
    <property type="entry name" value="Trichothecene_AcTrans"/>
</dbReference>
<reference evidence="2 3" key="1">
    <citation type="submission" date="2024-09" db="EMBL/GenBank/DDBJ databases">
        <title>Rethinking Asexuality: The Enigmatic Case of Functional Sexual Genes in Lepraria (Stereocaulaceae).</title>
        <authorList>
            <person name="Doellman M."/>
            <person name="Sun Y."/>
            <person name="Barcenas-Pena A."/>
            <person name="Lumbsch H.T."/>
            <person name="Grewe F."/>
        </authorList>
    </citation>
    <scope>NUCLEOTIDE SEQUENCE [LARGE SCALE GENOMIC DNA]</scope>
    <source>
        <strain evidence="2 3">Mercado 3170</strain>
    </source>
</reference>